<dbReference type="EMBL" id="NWUJ01000003">
    <property type="protein sequence ID" value="PFH36863.1"/>
    <property type="molecule type" value="Genomic_DNA"/>
</dbReference>
<comment type="subcellular location">
    <subcellularLocation>
        <location evidence="1">Membrane</location>
        <topology evidence="1">Single-pass type IV membrane protein</topology>
    </subcellularLocation>
</comment>
<evidence type="ECO:0000256" key="7">
    <source>
        <dbReference type="ARBA" id="ARBA00023054"/>
    </source>
</evidence>
<evidence type="ECO:0000313" key="11">
    <source>
        <dbReference type="EMBL" id="PFH36863.1"/>
    </source>
</evidence>
<comment type="caution">
    <text evidence="11">The sequence shown here is derived from an EMBL/GenBank/DDBJ whole genome shotgun (WGS) entry which is preliminary data.</text>
</comment>
<dbReference type="GO" id="GO:0005783">
    <property type="term" value="C:endoplasmic reticulum"/>
    <property type="evidence" value="ECO:0007669"/>
    <property type="project" value="TreeGrafter"/>
</dbReference>
<comment type="similarity">
    <text evidence="2">Belongs to the syntaxin family.</text>
</comment>
<dbReference type="VEuPathDB" id="ToxoDB:BESB_050550"/>
<dbReference type="GO" id="GO:0031201">
    <property type="term" value="C:SNARE complex"/>
    <property type="evidence" value="ECO:0007669"/>
    <property type="project" value="TreeGrafter"/>
</dbReference>
<feature type="region of interest" description="Disordered" evidence="9">
    <location>
        <begin position="389"/>
        <end position="410"/>
    </location>
</feature>
<evidence type="ECO:0000256" key="2">
    <source>
        <dbReference type="ARBA" id="ARBA00009063"/>
    </source>
</evidence>
<keyword evidence="3" id="KW-0813">Transport</keyword>
<keyword evidence="5" id="KW-0653">Protein transport</keyword>
<evidence type="ECO:0008006" key="13">
    <source>
        <dbReference type="Google" id="ProtNLM"/>
    </source>
</evidence>
<dbReference type="OrthoDB" id="342981at2759"/>
<keyword evidence="4 10" id="KW-0812">Transmembrane</keyword>
<keyword evidence="8 10" id="KW-0472">Membrane</keyword>
<dbReference type="KEGG" id="bbes:BESB_050550"/>
<organism evidence="11 12">
    <name type="scientific">Besnoitia besnoiti</name>
    <name type="common">Apicomplexan protozoan</name>
    <dbReference type="NCBI Taxonomy" id="94643"/>
    <lineage>
        <taxon>Eukaryota</taxon>
        <taxon>Sar</taxon>
        <taxon>Alveolata</taxon>
        <taxon>Apicomplexa</taxon>
        <taxon>Conoidasida</taxon>
        <taxon>Coccidia</taxon>
        <taxon>Eucoccidiorida</taxon>
        <taxon>Eimeriorina</taxon>
        <taxon>Sarcocystidae</taxon>
        <taxon>Besnoitia</taxon>
    </lineage>
</organism>
<proteinExistence type="inferred from homology"/>
<evidence type="ECO:0000256" key="1">
    <source>
        <dbReference type="ARBA" id="ARBA00004211"/>
    </source>
</evidence>
<evidence type="ECO:0000313" key="12">
    <source>
        <dbReference type="Proteomes" id="UP000224006"/>
    </source>
</evidence>
<evidence type="ECO:0000256" key="9">
    <source>
        <dbReference type="SAM" id="MobiDB-lite"/>
    </source>
</evidence>
<evidence type="ECO:0000256" key="4">
    <source>
        <dbReference type="ARBA" id="ARBA00022692"/>
    </source>
</evidence>
<dbReference type="GeneID" id="40309985"/>
<keyword evidence="6 10" id="KW-1133">Transmembrane helix</keyword>
<dbReference type="PANTHER" id="PTHR15959:SF0">
    <property type="entry name" value="SYNTAXIN-18"/>
    <property type="match status" value="1"/>
</dbReference>
<dbReference type="GO" id="GO:0015031">
    <property type="term" value="P:protein transport"/>
    <property type="evidence" value="ECO:0007669"/>
    <property type="project" value="UniProtKB-KW"/>
</dbReference>
<dbReference type="PANTHER" id="PTHR15959">
    <property type="entry name" value="SYNTAXIN-18"/>
    <property type="match status" value="1"/>
</dbReference>
<feature type="compositionally biased region" description="Basic and acidic residues" evidence="9">
    <location>
        <begin position="389"/>
        <end position="400"/>
    </location>
</feature>
<dbReference type="Proteomes" id="UP000224006">
    <property type="component" value="Chromosome III"/>
</dbReference>
<keyword evidence="7" id="KW-0175">Coiled coil</keyword>
<evidence type="ECO:0000256" key="6">
    <source>
        <dbReference type="ARBA" id="ARBA00022989"/>
    </source>
</evidence>
<reference evidence="11 12" key="1">
    <citation type="submission" date="2017-09" db="EMBL/GenBank/DDBJ databases">
        <title>Genome sequencing of Besnoitia besnoiti strain Bb-Ger1.</title>
        <authorList>
            <person name="Schares G."/>
            <person name="Venepally P."/>
            <person name="Lorenzi H.A."/>
        </authorList>
    </citation>
    <scope>NUCLEOTIDE SEQUENCE [LARGE SCALE GENOMIC DNA]</scope>
    <source>
        <strain evidence="11 12">Bb-Ger1</strain>
    </source>
</reference>
<evidence type="ECO:0000256" key="8">
    <source>
        <dbReference type="ARBA" id="ARBA00023136"/>
    </source>
</evidence>
<dbReference type="AlphaFoldDB" id="A0A2A9MM64"/>
<feature type="region of interest" description="Disordered" evidence="9">
    <location>
        <begin position="93"/>
        <end position="123"/>
    </location>
</feature>
<evidence type="ECO:0000256" key="10">
    <source>
        <dbReference type="SAM" id="Phobius"/>
    </source>
</evidence>
<feature type="compositionally biased region" description="Low complexity" evidence="9">
    <location>
        <begin position="109"/>
        <end position="123"/>
    </location>
</feature>
<dbReference type="RefSeq" id="XP_029220872.1">
    <property type="nucleotide sequence ID" value="XM_029363506.1"/>
</dbReference>
<protein>
    <recommendedName>
        <fullName evidence="13">t-SNARE coiled-coil homology domain-containing protein</fullName>
    </recommendedName>
</protein>
<dbReference type="GO" id="GO:0006890">
    <property type="term" value="P:retrograde vesicle-mediated transport, Golgi to endoplasmic reticulum"/>
    <property type="evidence" value="ECO:0007669"/>
    <property type="project" value="TreeGrafter"/>
</dbReference>
<accession>A0A2A9MM64</accession>
<dbReference type="Gene3D" id="1.20.5.110">
    <property type="match status" value="1"/>
</dbReference>
<dbReference type="STRING" id="94643.A0A2A9MM64"/>
<sequence length="525" mass="56405">MCDRTADFHSRCAGLQRSVPALGALCRKPLPSPPFPFSLFSLGADAQSPVRDDAVAGSSSPPPPCISAPAFLFLQKAAKCAEEQSAIEFQLHHSPHAARDGGRGSVRTPGSSPADAPAPSDSAGADVSVLLKRVHRQQAQLQDLENSVGRWDDVLLVKKKREEWENAYREAVLTDPALKTLLADKPKRVAFASFSLFSKSDREIGDENSEAAAHRHAVIGCLYAHLQDLTSDLKTRELALLQGQLDSRRYFSAYSNASAHGFSLENRAEKYGSTAVSPSSIANPLLATKGATRQLHASLAAAEAARTAERLLRPITNKTSSLPRDAPSPSASLFSPSLASGALETGLGAEESSSALHRRRGVSCRDVELTALEGEAQPAGRKQGVVFRGKDQRRASERHGVATGEGGAGEEGLEVDMQSLAREEQQLVETLSTDADLVQEVQGKLKEIVHCMDVFSAKVLEQSEACEHIRELAEAAVENVAGAGQHLTKALERTSAYRYYVLMFFLVAGCLVLLLDFLKSSSPYL</sequence>
<evidence type="ECO:0000256" key="5">
    <source>
        <dbReference type="ARBA" id="ARBA00022927"/>
    </source>
</evidence>
<evidence type="ECO:0000256" key="3">
    <source>
        <dbReference type="ARBA" id="ARBA00022448"/>
    </source>
</evidence>
<name>A0A2A9MM64_BESBE</name>
<gene>
    <name evidence="11" type="ORF">BESB_050550</name>
</gene>
<keyword evidence="12" id="KW-1185">Reference proteome</keyword>
<feature type="transmembrane region" description="Helical" evidence="10">
    <location>
        <begin position="497"/>
        <end position="518"/>
    </location>
</feature>